<feature type="region of interest" description="Disordered" evidence="1">
    <location>
        <begin position="354"/>
        <end position="405"/>
    </location>
</feature>
<dbReference type="AlphaFoldDB" id="A0A6J7HWK8"/>
<protein>
    <submittedName>
        <fullName evidence="2">Unannotated protein</fullName>
    </submittedName>
</protein>
<proteinExistence type="predicted"/>
<sequence>MPQALGLGVGLDQGDLGVAAAGELQVADRLAVDREDRGGRAELRAHVADGGAVGQRDGGDARAVELHELPDDAVLAQHLGDREDQVGGGGAVRELAGELEAHDAGDEHGDGLAEHGRLGLDAADAPAQHAQAVDHRGVAVGAHAGVGVGEGLAVLVAGEDHAGQVLDVDLVDDAGARGDDLEVVEGALAPAEELVALAVALVLDLDVALEGLGGPEHVGDDGVVDDQLGRGERVDLRRVAAEVGHGLAHGGQVDDAGHAGEVLHDHAGRGELDLLVGLGRGVPAGDRPHVVGGDVRAVLGAEQVLQEDLEAVGQLVSALHRVEPEDVVVGAVDAQRRPGSEAVLAGCHSCASPSMVRRAPCHRPSSQPRARRAGLGNPSRSGVAPVTSGGVSPGWTAPEPLASAS</sequence>
<evidence type="ECO:0000256" key="1">
    <source>
        <dbReference type="SAM" id="MobiDB-lite"/>
    </source>
</evidence>
<dbReference type="EMBL" id="CAFBMQ010000230">
    <property type="protein sequence ID" value="CAB4921390.1"/>
    <property type="molecule type" value="Genomic_DNA"/>
</dbReference>
<name>A0A6J7HWK8_9ZZZZ</name>
<evidence type="ECO:0000313" key="2">
    <source>
        <dbReference type="EMBL" id="CAB4921390.1"/>
    </source>
</evidence>
<accession>A0A6J7HWK8</accession>
<gene>
    <name evidence="2" type="ORF">UFOPK3609_01405</name>
</gene>
<organism evidence="2">
    <name type="scientific">freshwater metagenome</name>
    <dbReference type="NCBI Taxonomy" id="449393"/>
    <lineage>
        <taxon>unclassified sequences</taxon>
        <taxon>metagenomes</taxon>
        <taxon>ecological metagenomes</taxon>
    </lineage>
</organism>
<reference evidence="2" key="1">
    <citation type="submission" date="2020-05" db="EMBL/GenBank/DDBJ databases">
        <authorList>
            <person name="Chiriac C."/>
            <person name="Salcher M."/>
            <person name="Ghai R."/>
            <person name="Kavagutti S V."/>
        </authorList>
    </citation>
    <scope>NUCLEOTIDE SEQUENCE</scope>
</reference>